<feature type="domain" description="Arginosuccinate synthase-like N-terminal" evidence="8">
    <location>
        <begin position="3"/>
        <end position="165"/>
    </location>
</feature>
<dbReference type="InterPro" id="IPR001518">
    <property type="entry name" value="Arginosuc_synth"/>
</dbReference>
<dbReference type="PANTHER" id="PTHR11587">
    <property type="entry name" value="ARGININOSUCCINATE SYNTHASE"/>
    <property type="match status" value="1"/>
</dbReference>
<dbReference type="Gene3D" id="3.90.1260.10">
    <property type="entry name" value="Argininosuccinate synthetase, chain A, domain 2"/>
    <property type="match status" value="1"/>
</dbReference>
<dbReference type="InterPro" id="IPR024074">
    <property type="entry name" value="AS_cat/multimer_dom_body"/>
</dbReference>
<evidence type="ECO:0000256" key="3">
    <source>
        <dbReference type="ARBA" id="ARBA00022571"/>
    </source>
</evidence>
<reference evidence="10 11" key="1">
    <citation type="submission" date="2020-08" db="EMBL/GenBank/DDBJ databases">
        <title>Genome public.</title>
        <authorList>
            <person name="Liu C."/>
            <person name="Sun Q."/>
        </authorList>
    </citation>
    <scope>NUCLEOTIDE SEQUENCE [LARGE SCALE GENOMIC DNA]</scope>
    <source>
        <strain evidence="10 11">NSJ-56</strain>
    </source>
</reference>
<dbReference type="InterPro" id="IPR018223">
    <property type="entry name" value="Arginosuc_synth_CS"/>
</dbReference>
<dbReference type="InterPro" id="IPR014729">
    <property type="entry name" value="Rossmann-like_a/b/a_fold"/>
</dbReference>
<dbReference type="EC" id="6.3.4.5" evidence="2"/>
<evidence type="ECO:0000313" key="11">
    <source>
        <dbReference type="Proteomes" id="UP000646484"/>
    </source>
</evidence>
<dbReference type="Pfam" id="PF00764">
    <property type="entry name" value="Arginosuc_synth"/>
    <property type="match status" value="1"/>
</dbReference>
<organism evidence="10 11">
    <name type="scientific">Butyricimonas hominis</name>
    <dbReference type="NCBI Taxonomy" id="2763032"/>
    <lineage>
        <taxon>Bacteria</taxon>
        <taxon>Pseudomonadati</taxon>
        <taxon>Bacteroidota</taxon>
        <taxon>Bacteroidia</taxon>
        <taxon>Bacteroidales</taxon>
        <taxon>Odoribacteraceae</taxon>
        <taxon>Butyricimonas</taxon>
    </lineage>
</organism>
<name>A0ABR7CX64_9BACT</name>
<comment type="pathway">
    <text evidence="1">Amino-acid biosynthesis; L-arginine biosynthesis; L-arginine from L-ornithine and carbamoyl phosphate: step 2/3.</text>
</comment>
<evidence type="ECO:0000259" key="8">
    <source>
        <dbReference type="Pfam" id="PF00764"/>
    </source>
</evidence>
<keyword evidence="5" id="KW-0028">Amino-acid biosynthesis</keyword>
<evidence type="ECO:0000256" key="2">
    <source>
        <dbReference type="ARBA" id="ARBA00012286"/>
    </source>
</evidence>
<evidence type="ECO:0000256" key="4">
    <source>
        <dbReference type="ARBA" id="ARBA00022598"/>
    </source>
</evidence>
<dbReference type="PANTHER" id="PTHR11587:SF2">
    <property type="entry name" value="ARGININOSUCCINATE SYNTHASE"/>
    <property type="match status" value="1"/>
</dbReference>
<dbReference type="PROSITE" id="PS00564">
    <property type="entry name" value="ARGININOSUCCIN_SYN_1"/>
    <property type="match status" value="1"/>
</dbReference>
<dbReference type="Pfam" id="PF20979">
    <property type="entry name" value="Arginosuc_syn_C"/>
    <property type="match status" value="1"/>
</dbReference>
<keyword evidence="4" id="KW-0436">Ligase</keyword>
<comment type="caution">
    <text evidence="10">The sequence shown here is derived from an EMBL/GenBank/DDBJ whole genome shotgun (WGS) entry which is preliminary data.</text>
</comment>
<dbReference type="InterPro" id="IPR023434">
    <property type="entry name" value="Arginosuc_synth_type_1_subfam"/>
</dbReference>
<dbReference type="SUPFAM" id="SSF69864">
    <property type="entry name" value="Argininosuccinate synthetase, C-terminal domain"/>
    <property type="match status" value="1"/>
</dbReference>
<keyword evidence="7" id="KW-0067">ATP-binding</keyword>
<evidence type="ECO:0000256" key="7">
    <source>
        <dbReference type="ARBA" id="ARBA00022840"/>
    </source>
</evidence>
<keyword evidence="3" id="KW-0055">Arginine biosynthesis</keyword>
<evidence type="ECO:0000256" key="1">
    <source>
        <dbReference type="ARBA" id="ARBA00004967"/>
    </source>
</evidence>
<evidence type="ECO:0000259" key="9">
    <source>
        <dbReference type="Pfam" id="PF20979"/>
    </source>
</evidence>
<keyword evidence="11" id="KW-1185">Reference proteome</keyword>
<dbReference type="SUPFAM" id="SSF52402">
    <property type="entry name" value="Adenine nucleotide alpha hydrolases-like"/>
    <property type="match status" value="1"/>
</dbReference>
<dbReference type="Gene3D" id="3.40.50.620">
    <property type="entry name" value="HUPs"/>
    <property type="match status" value="1"/>
</dbReference>
<evidence type="ECO:0000256" key="6">
    <source>
        <dbReference type="ARBA" id="ARBA00022741"/>
    </source>
</evidence>
<evidence type="ECO:0000313" key="10">
    <source>
        <dbReference type="EMBL" id="MBC5619740.1"/>
    </source>
</evidence>
<proteinExistence type="predicted"/>
<dbReference type="InterPro" id="IPR048267">
    <property type="entry name" value="Arginosuc_syn_N"/>
</dbReference>
<keyword evidence="6" id="KW-0547">Nucleotide-binding</keyword>
<dbReference type="CDD" id="cd01999">
    <property type="entry name" value="ASS"/>
    <property type="match status" value="1"/>
</dbReference>
<gene>
    <name evidence="10" type="ORF">H8S64_01365</name>
</gene>
<feature type="domain" description="Arginosuccinate synthase C-terminal" evidence="9">
    <location>
        <begin position="173"/>
        <end position="388"/>
    </location>
</feature>
<dbReference type="RefSeq" id="WP_186974646.1">
    <property type="nucleotide sequence ID" value="NZ_JACOOH010000001.1"/>
</dbReference>
<sequence length="394" mass="44184">MKKVVLAYSGGLDTSYCVKYLSDELGLEVYTAIANTGGFSPEELVVIEEKAYALGAKRHVTLDVTGEYYEQCIRYMVFGNVLRNKTYPVSVSSERTFQALAIVRYAKEIGADALAHGSTGAGNDQVRFDLCFSVFAPDMEIITPTRDLRLSREDEIAYLKAKGVERDWTKLVYSINKGLWGTSVGGRETLTSDRSLPEEAYPSSLQRVGEEELTLAFEQGELCAVNGKTYADKIEAIRAVEALATPWAIGRDTHVGDTIVGIKGRVGFEAAAPLIIIKAHELLEKHTLTKWQSYWKEQLGNWYGMFLHEAMYGEPVMRDIEKFLEHSQRSVSGEVRVLMRPYHFDLLGCHSPHDLMNASFARYGEENNAWTAEDVKGFTRILSMPLRIHEAVNK</sequence>
<evidence type="ECO:0000256" key="5">
    <source>
        <dbReference type="ARBA" id="ARBA00022605"/>
    </source>
</evidence>
<accession>A0ABR7CX64</accession>
<dbReference type="InterPro" id="IPR048268">
    <property type="entry name" value="Arginosuc_syn_C"/>
</dbReference>
<dbReference type="EMBL" id="JACOOH010000001">
    <property type="protein sequence ID" value="MBC5619740.1"/>
    <property type="molecule type" value="Genomic_DNA"/>
</dbReference>
<protein>
    <recommendedName>
        <fullName evidence="2">argininosuccinate synthase</fullName>
        <ecNumber evidence="2">6.3.4.5</ecNumber>
    </recommendedName>
</protein>
<dbReference type="Proteomes" id="UP000646484">
    <property type="component" value="Unassembled WGS sequence"/>
</dbReference>